<feature type="region of interest" description="Disordered" evidence="16">
    <location>
        <begin position="103"/>
        <end position="146"/>
    </location>
</feature>
<comment type="similarity">
    <text evidence="3">Belongs to the RBT5 family.</text>
</comment>
<keyword evidence="5" id="KW-0964">Secreted</keyword>
<gene>
    <name evidence="19" type="ORF">B0T14DRAFT_567666</name>
</gene>
<dbReference type="AlphaFoldDB" id="A0AA40C1E9"/>
<evidence type="ECO:0000256" key="1">
    <source>
        <dbReference type="ARBA" id="ARBA00004609"/>
    </source>
</evidence>
<keyword evidence="11" id="KW-0472">Membrane</keyword>
<feature type="disulfide bond" evidence="15">
    <location>
        <begin position="50"/>
        <end position="83"/>
    </location>
</feature>
<keyword evidence="20" id="KW-1185">Reference proteome</keyword>
<evidence type="ECO:0000256" key="4">
    <source>
        <dbReference type="ARBA" id="ARBA00022475"/>
    </source>
</evidence>
<comment type="caution">
    <text evidence="15">Lacks conserved residue(s) required for the propagation of feature annotation.</text>
</comment>
<keyword evidence="4" id="KW-1003">Cell membrane</keyword>
<evidence type="ECO:0000256" key="10">
    <source>
        <dbReference type="ARBA" id="ARBA00023004"/>
    </source>
</evidence>
<keyword evidence="13" id="KW-0325">Glycoprotein</keyword>
<dbReference type="InterPro" id="IPR051735">
    <property type="entry name" value="CFEM_domain"/>
</dbReference>
<dbReference type="Pfam" id="PF05730">
    <property type="entry name" value="CFEM"/>
    <property type="match status" value="1"/>
</dbReference>
<protein>
    <recommendedName>
        <fullName evidence="18">CFEM domain-containing protein</fullName>
    </recommendedName>
</protein>
<feature type="chain" id="PRO_5041452695" description="CFEM domain-containing protein" evidence="17">
    <location>
        <begin position="19"/>
        <end position="167"/>
    </location>
</feature>
<dbReference type="PANTHER" id="PTHR37928:SF2">
    <property type="entry name" value="GPI ANCHORED CFEM DOMAIN PROTEIN (AFU_ORTHOLOGUE AFUA_6G10580)"/>
    <property type="match status" value="1"/>
</dbReference>
<organism evidence="19 20">
    <name type="scientific">Immersiella caudata</name>
    <dbReference type="NCBI Taxonomy" id="314043"/>
    <lineage>
        <taxon>Eukaryota</taxon>
        <taxon>Fungi</taxon>
        <taxon>Dikarya</taxon>
        <taxon>Ascomycota</taxon>
        <taxon>Pezizomycotina</taxon>
        <taxon>Sordariomycetes</taxon>
        <taxon>Sordariomycetidae</taxon>
        <taxon>Sordariales</taxon>
        <taxon>Lasiosphaeriaceae</taxon>
        <taxon>Immersiella</taxon>
    </lineage>
</organism>
<comment type="subcellular location">
    <subcellularLocation>
        <location evidence="1">Cell membrane</location>
        <topology evidence="1">Lipid-anchor</topology>
        <topology evidence="1">GPI-anchor</topology>
    </subcellularLocation>
    <subcellularLocation>
        <location evidence="2">Secreted</location>
    </subcellularLocation>
</comment>
<evidence type="ECO:0000256" key="17">
    <source>
        <dbReference type="SAM" id="SignalP"/>
    </source>
</evidence>
<comment type="caution">
    <text evidence="19">The sequence shown here is derived from an EMBL/GenBank/DDBJ whole genome shotgun (WGS) entry which is preliminary data.</text>
</comment>
<evidence type="ECO:0000256" key="2">
    <source>
        <dbReference type="ARBA" id="ARBA00004613"/>
    </source>
</evidence>
<evidence type="ECO:0000256" key="9">
    <source>
        <dbReference type="ARBA" id="ARBA00022729"/>
    </source>
</evidence>
<evidence type="ECO:0000313" key="19">
    <source>
        <dbReference type="EMBL" id="KAK0620948.1"/>
    </source>
</evidence>
<evidence type="ECO:0000256" key="13">
    <source>
        <dbReference type="ARBA" id="ARBA00023180"/>
    </source>
</evidence>
<dbReference type="PANTHER" id="PTHR37928">
    <property type="entry name" value="CFEM DOMAIN PROTEIN (AFU_ORTHOLOGUE AFUA_6G14090)"/>
    <property type="match status" value="1"/>
</dbReference>
<evidence type="ECO:0000256" key="6">
    <source>
        <dbReference type="ARBA" id="ARBA00022617"/>
    </source>
</evidence>
<dbReference type="GO" id="GO:0005886">
    <property type="term" value="C:plasma membrane"/>
    <property type="evidence" value="ECO:0007669"/>
    <property type="project" value="UniProtKB-SubCell"/>
</dbReference>
<keyword evidence="9 17" id="KW-0732">Signal</keyword>
<dbReference type="GO" id="GO:0005576">
    <property type="term" value="C:extracellular region"/>
    <property type="evidence" value="ECO:0007669"/>
    <property type="project" value="UniProtKB-SubCell"/>
</dbReference>
<keyword evidence="6 15" id="KW-0349">Heme</keyword>
<evidence type="ECO:0000256" key="12">
    <source>
        <dbReference type="ARBA" id="ARBA00023157"/>
    </source>
</evidence>
<evidence type="ECO:0000256" key="7">
    <source>
        <dbReference type="ARBA" id="ARBA00022622"/>
    </source>
</evidence>
<evidence type="ECO:0000313" key="20">
    <source>
        <dbReference type="Proteomes" id="UP001175000"/>
    </source>
</evidence>
<dbReference type="Proteomes" id="UP001175000">
    <property type="component" value="Unassembled WGS sequence"/>
</dbReference>
<dbReference type="GO" id="GO:0046872">
    <property type="term" value="F:metal ion binding"/>
    <property type="evidence" value="ECO:0007669"/>
    <property type="project" value="UniProtKB-UniRule"/>
</dbReference>
<evidence type="ECO:0000256" key="3">
    <source>
        <dbReference type="ARBA" id="ARBA00010031"/>
    </source>
</evidence>
<dbReference type="EMBL" id="JAULSU010000004">
    <property type="protein sequence ID" value="KAK0620948.1"/>
    <property type="molecule type" value="Genomic_DNA"/>
</dbReference>
<feature type="domain" description="CFEM" evidence="18">
    <location>
        <begin position="1"/>
        <end position="111"/>
    </location>
</feature>
<feature type="binding site" description="axial binding residue" evidence="15">
    <location>
        <position position="45"/>
    </location>
    <ligand>
        <name>heme</name>
        <dbReference type="ChEBI" id="CHEBI:30413"/>
    </ligand>
    <ligandPart>
        <name>Fe</name>
        <dbReference type="ChEBI" id="CHEBI:18248"/>
    </ligandPart>
</feature>
<sequence>MKVSAALFSLAMATGAVAQLPGIPGCAQDCVNPYLQNGVGNCGTDPTCICGNNEFITGISCCLLDKCPKADQDTAIQFAAQFCGALGVTTLPTTVACATATGSGTASPTGSATTTATTTAATGTTGTGGTAGPAQTSTSPTGNFAPRPTAGPVLGAIGGLVAAVALL</sequence>
<keyword evidence="10 15" id="KW-0408">Iron</keyword>
<evidence type="ECO:0000256" key="8">
    <source>
        <dbReference type="ARBA" id="ARBA00022723"/>
    </source>
</evidence>
<reference evidence="19" key="1">
    <citation type="submission" date="2023-06" db="EMBL/GenBank/DDBJ databases">
        <title>Genome-scale phylogeny and comparative genomics of the fungal order Sordariales.</title>
        <authorList>
            <consortium name="Lawrence Berkeley National Laboratory"/>
            <person name="Hensen N."/>
            <person name="Bonometti L."/>
            <person name="Westerberg I."/>
            <person name="Brannstrom I.O."/>
            <person name="Guillou S."/>
            <person name="Cros-Aarteil S."/>
            <person name="Calhoun S."/>
            <person name="Haridas S."/>
            <person name="Kuo A."/>
            <person name="Mondo S."/>
            <person name="Pangilinan J."/>
            <person name="Riley R."/>
            <person name="Labutti K."/>
            <person name="Andreopoulos B."/>
            <person name="Lipzen A."/>
            <person name="Chen C."/>
            <person name="Yanf M."/>
            <person name="Daum C."/>
            <person name="Ng V."/>
            <person name="Clum A."/>
            <person name="Steindorff A."/>
            <person name="Ohm R."/>
            <person name="Martin F."/>
            <person name="Silar P."/>
            <person name="Natvig D."/>
            <person name="Lalanne C."/>
            <person name="Gautier V."/>
            <person name="Ament-Velasquez S.L."/>
            <person name="Kruys A."/>
            <person name="Hutchinson M.I."/>
            <person name="Powell A.J."/>
            <person name="Barry K."/>
            <person name="Miller A.N."/>
            <person name="Grigoriev I.V."/>
            <person name="Debuchy R."/>
            <person name="Gladieux P."/>
            <person name="Thoren M.H."/>
            <person name="Johannesson H."/>
        </authorList>
    </citation>
    <scope>NUCLEOTIDE SEQUENCE</scope>
    <source>
        <strain evidence="19">CBS 606.72</strain>
    </source>
</reference>
<accession>A0AA40C1E9</accession>
<feature type="compositionally biased region" description="Low complexity" evidence="16">
    <location>
        <begin position="103"/>
        <end position="124"/>
    </location>
</feature>
<keyword evidence="8 15" id="KW-0479">Metal-binding</keyword>
<dbReference type="SMART" id="SM00747">
    <property type="entry name" value="CFEM"/>
    <property type="match status" value="1"/>
</dbReference>
<keyword evidence="7" id="KW-0336">GPI-anchor</keyword>
<keyword evidence="12 15" id="KW-1015">Disulfide bond</keyword>
<proteinExistence type="inferred from homology"/>
<dbReference type="PROSITE" id="PS52012">
    <property type="entry name" value="CFEM"/>
    <property type="match status" value="1"/>
</dbReference>
<name>A0AA40C1E9_9PEZI</name>
<dbReference type="GO" id="GO:0098552">
    <property type="term" value="C:side of membrane"/>
    <property type="evidence" value="ECO:0007669"/>
    <property type="project" value="UniProtKB-KW"/>
</dbReference>
<evidence type="ECO:0000256" key="14">
    <source>
        <dbReference type="ARBA" id="ARBA00023288"/>
    </source>
</evidence>
<evidence type="ECO:0000256" key="11">
    <source>
        <dbReference type="ARBA" id="ARBA00023136"/>
    </source>
</evidence>
<dbReference type="InterPro" id="IPR008427">
    <property type="entry name" value="Extracellular_membr_CFEM_dom"/>
</dbReference>
<keyword evidence="14" id="KW-0449">Lipoprotein</keyword>
<evidence type="ECO:0000256" key="16">
    <source>
        <dbReference type="SAM" id="MobiDB-lite"/>
    </source>
</evidence>
<evidence type="ECO:0000256" key="5">
    <source>
        <dbReference type="ARBA" id="ARBA00022525"/>
    </source>
</evidence>
<evidence type="ECO:0000256" key="15">
    <source>
        <dbReference type="PROSITE-ProRule" id="PRU01356"/>
    </source>
</evidence>
<feature type="signal peptide" evidence="17">
    <location>
        <begin position="1"/>
        <end position="18"/>
    </location>
</feature>
<evidence type="ECO:0000259" key="18">
    <source>
        <dbReference type="PROSITE" id="PS52012"/>
    </source>
</evidence>